<reference evidence="1" key="2">
    <citation type="journal article" date="2015" name="Fish Shellfish Immunol.">
        <title>Early steps in the European eel (Anguilla anguilla)-Vibrio vulnificus interaction in the gills: Role of the RtxA13 toxin.</title>
        <authorList>
            <person name="Callol A."/>
            <person name="Pajuelo D."/>
            <person name="Ebbesson L."/>
            <person name="Teles M."/>
            <person name="MacKenzie S."/>
            <person name="Amaro C."/>
        </authorList>
    </citation>
    <scope>NUCLEOTIDE SEQUENCE</scope>
</reference>
<protein>
    <submittedName>
        <fullName evidence="1">Uncharacterized protein</fullName>
    </submittedName>
</protein>
<sequence length="35" mass="3532">MSGSGGAVAVGVGRGPVYILLQKEAFAELFLHGAE</sequence>
<accession>A0A0E9XTF6</accession>
<evidence type="ECO:0000313" key="1">
    <source>
        <dbReference type="EMBL" id="JAI05146.1"/>
    </source>
</evidence>
<organism evidence="1">
    <name type="scientific">Anguilla anguilla</name>
    <name type="common">European freshwater eel</name>
    <name type="synonym">Muraena anguilla</name>
    <dbReference type="NCBI Taxonomy" id="7936"/>
    <lineage>
        <taxon>Eukaryota</taxon>
        <taxon>Metazoa</taxon>
        <taxon>Chordata</taxon>
        <taxon>Craniata</taxon>
        <taxon>Vertebrata</taxon>
        <taxon>Euteleostomi</taxon>
        <taxon>Actinopterygii</taxon>
        <taxon>Neopterygii</taxon>
        <taxon>Teleostei</taxon>
        <taxon>Anguilliformes</taxon>
        <taxon>Anguillidae</taxon>
        <taxon>Anguilla</taxon>
    </lineage>
</organism>
<dbReference type="AlphaFoldDB" id="A0A0E9XTF6"/>
<proteinExistence type="predicted"/>
<name>A0A0E9XTF6_ANGAN</name>
<reference evidence="1" key="1">
    <citation type="submission" date="2014-11" db="EMBL/GenBank/DDBJ databases">
        <authorList>
            <person name="Amaro Gonzalez C."/>
        </authorList>
    </citation>
    <scope>NUCLEOTIDE SEQUENCE</scope>
</reference>
<dbReference type="EMBL" id="GBXM01003432">
    <property type="protein sequence ID" value="JAI05146.1"/>
    <property type="molecule type" value="Transcribed_RNA"/>
</dbReference>